<comment type="caution">
    <text evidence="1">The sequence shown here is derived from an EMBL/GenBank/DDBJ whole genome shotgun (WGS) entry which is preliminary data.</text>
</comment>
<proteinExistence type="predicted"/>
<protein>
    <submittedName>
        <fullName evidence="1">Uncharacterized protein</fullName>
    </submittedName>
</protein>
<reference evidence="1 2" key="1">
    <citation type="journal article" date="2019" name="Commun. Biol.">
        <title>The bagworm genome reveals a unique fibroin gene that provides high tensile strength.</title>
        <authorList>
            <person name="Kono N."/>
            <person name="Nakamura H."/>
            <person name="Ohtoshi R."/>
            <person name="Tomita M."/>
            <person name="Numata K."/>
            <person name="Arakawa K."/>
        </authorList>
    </citation>
    <scope>NUCLEOTIDE SEQUENCE [LARGE SCALE GENOMIC DNA]</scope>
</reference>
<dbReference type="Proteomes" id="UP000299102">
    <property type="component" value="Unassembled WGS sequence"/>
</dbReference>
<name>A0A4C1TSF1_EUMVA</name>
<accession>A0A4C1TSF1</accession>
<evidence type="ECO:0000313" key="1">
    <source>
        <dbReference type="EMBL" id="GBP16942.1"/>
    </source>
</evidence>
<evidence type="ECO:0000313" key="2">
    <source>
        <dbReference type="Proteomes" id="UP000299102"/>
    </source>
</evidence>
<keyword evidence="2" id="KW-1185">Reference proteome</keyword>
<sequence length="83" mass="9183">MGVMDGGATETLTHWTKHNSGNCYLASVFCKSVVSHVIEPAHFRGVESTTAWFHRCQTYSLDSTRMRGSAARMRGVAKDAVDY</sequence>
<dbReference type="AlphaFoldDB" id="A0A4C1TSF1"/>
<dbReference type="EMBL" id="BGZK01000083">
    <property type="protein sequence ID" value="GBP16942.1"/>
    <property type="molecule type" value="Genomic_DNA"/>
</dbReference>
<gene>
    <name evidence="1" type="ORF">EVAR_101964_1</name>
</gene>
<organism evidence="1 2">
    <name type="scientific">Eumeta variegata</name>
    <name type="common">Bagworm moth</name>
    <name type="synonym">Eumeta japonica</name>
    <dbReference type="NCBI Taxonomy" id="151549"/>
    <lineage>
        <taxon>Eukaryota</taxon>
        <taxon>Metazoa</taxon>
        <taxon>Ecdysozoa</taxon>
        <taxon>Arthropoda</taxon>
        <taxon>Hexapoda</taxon>
        <taxon>Insecta</taxon>
        <taxon>Pterygota</taxon>
        <taxon>Neoptera</taxon>
        <taxon>Endopterygota</taxon>
        <taxon>Lepidoptera</taxon>
        <taxon>Glossata</taxon>
        <taxon>Ditrysia</taxon>
        <taxon>Tineoidea</taxon>
        <taxon>Psychidae</taxon>
        <taxon>Oiketicinae</taxon>
        <taxon>Eumeta</taxon>
    </lineage>
</organism>